<organism evidence="1 2">
    <name type="scientific">Aldrovandia affinis</name>
    <dbReference type="NCBI Taxonomy" id="143900"/>
    <lineage>
        <taxon>Eukaryota</taxon>
        <taxon>Metazoa</taxon>
        <taxon>Chordata</taxon>
        <taxon>Craniata</taxon>
        <taxon>Vertebrata</taxon>
        <taxon>Euteleostomi</taxon>
        <taxon>Actinopterygii</taxon>
        <taxon>Neopterygii</taxon>
        <taxon>Teleostei</taxon>
        <taxon>Notacanthiformes</taxon>
        <taxon>Halosauridae</taxon>
        <taxon>Aldrovandia</taxon>
    </lineage>
</organism>
<protein>
    <submittedName>
        <fullName evidence="1">Uncharacterized protein</fullName>
    </submittedName>
</protein>
<reference evidence="1" key="1">
    <citation type="journal article" date="2023" name="Science">
        <title>Genome structures resolve the early diversification of teleost fishes.</title>
        <authorList>
            <person name="Parey E."/>
            <person name="Louis A."/>
            <person name="Montfort J."/>
            <person name="Bouchez O."/>
            <person name="Roques C."/>
            <person name="Iampietro C."/>
            <person name="Lluch J."/>
            <person name="Castinel A."/>
            <person name="Donnadieu C."/>
            <person name="Desvignes T."/>
            <person name="Floi Bucao C."/>
            <person name="Jouanno E."/>
            <person name="Wen M."/>
            <person name="Mejri S."/>
            <person name="Dirks R."/>
            <person name="Jansen H."/>
            <person name="Henkel C."/>
            <person name="Chen W.J."/>
            <person name="Zahm M."/>
            <person name="Cabau C."/>
            <person name="Klopp C."/>
            <person name="Thompson A.W."/>
            <person name="Robinson-Rechavi M."/>
            <person name="Braasch I."/>
            <person name="Lecointre G."/>
            <person name="Bobe J."/>
            <person name="Postlethwait J.H."/>
            <person name="Berthelot C."/>
            <person name="Roest Crollius H."/>
            <person name="Guiguen Y."/>
        </authorList>
    </citation>
    <scope>NUCLEOTIDE SEQUENCE</scope>
    <source>
        <strain evidence="1">NC1722</strain>
    </source>
</reference>
<evidence type="ECO:0000313" key="2">
    <source>
        <dbReference type="Proteomes" id="UP001221898"/>
    </source>
</evidence>
<accession>A0AAD7X3C8</accession>
<dbReference type="PANTHER" id="PTHR37984">
    <property type="entry name" value="PROTEIN CBG26694"/>
    <property type="match status" value="1"/>
</dbReference>
<dbReference type="PANTHER" id="PTHR37984:SF9">
    <property type="entry name" value="INTEGRASE CATALYTIC DOMAIN-CONTAINING PROTEIN"/>
    <property type="match status" value="1"/>
</dbReference>
<name>A0AAD7X3C8_9TELE</name>
<proteinExistence type="predicted"/>
<dbReference type="EMBL" id="JAINUG010000001">
    <property type="protein sequence ID" value="KAJ8418872.1"/>
    <property type="molecule type" value="Genomic_DNA"/>
</dbReference>
<dbReference type="InterPro" id="IPR050951">
    <property type="entry name" value="Retrovirus_Pol_polyprotein"/>
</dbReference>
<sequence length="187" mass="21274">MQEPYTSQVSNWWWLTPSRNPLRDSTGTDTEDDVRAYVEVVITARAMSESKLDLIREATGNDAVMQSVKGYVRAGWPSHIPFELHGYYTVRASQSESDGLLLYQDRIVIPPAQQKDILDRIHRGHQGLTKCRESQHVSLVARQRSQDHQEGISVHFLPHHKACAKKRTLPHHTIATGSMAQDRSRPL</sequence>
<comment type="caution">
    <text evidence="1">The sequence shown here is derived from an EMBL/GenBank/DDBJ whole genome shotgun (WGS) entry which is preliminary data.</text>
</comment>
<dbReference type="Proteomes" id="UP001221898">
    <property type="component" value="Unassembled WGS sequence"/>
</dbReference>
<dbReference type="AlphaFoldDB" id="A0AAD7X3C8"/>
<evidence type="ECO:0000313" key="1">
    <source>
        <dbReference type="EMBL" id="KAJ8418872.1"/>
    </source>
</evidence>
<gene>
    <name evidence="1" type="ORF">AAFF_G00003710</name>
</gene>
<keyword evidence="2" id="KW-1185">Reference proteome</keyword>